<name>A0A6A4IDQ5_9AGAR</name>
<gene>
    <name evidence="2" type="ORF">BT96DRAFT_808383</name>
</gene>
<dbReference type="OrthoDB" id="3057168at2759"/>
<dbReference type="SUPFAM" id="SSF53474">
    <property type="entry name" value="alpha/beta-Hydrolases"/>
    <property type="match status" value="1"/>
</dbReference>
<dbReference type="InterPro" id="IPR029058">
    <property type="entry name" value="AB_hydrolase_fold"/>
</dbReference>
<reference evidence="2" key="1">
    <citation type="journal article" date="2019" name="Environ. Microbiol.">
        <title>Fungal ecological strategies reflected in gene transcription - a case study of two litter decomposers.</title>
        <authorList>
            <person name="Barbi F."/>
            <person name="Kohler A."/>
            <person name="Barry K."/>
            <person name="Baskaran P."/>
            <person name="Daum C."/>
            <person name="Fauchery L."/>
            <person name="Ihrmark K."/>
            <person name="Kuo A."/>
            <person name="LaButti K."/>
            <person name="Lipzen A."/>
            <person name="Morin E."/>
            <person name="Grigoriev I.V."/>
            <person name="Henrissat B."/>
            <person name="Lindahl B."/>
            <person name="Martin F."/>
        </authorList>
    </citation>
    <scope>NUCLEOTIDE SEQUENCE</scope>
    <source>
        <strain evidence="2">JB14</strain>
    </source>
</reference>
<dbReference type="Pfam" id="PF09994">
    <property type="entry name" value="T6SS_Tle1-like_cat"/>
    <property type="match status" value="1"/>
</dbReference>
<evidence type="ECO:0000313" key="2">
    <source>
        <dbReference type="EMBL" id="KAE9408130.1"/>
    </source>
</evidence>
<dbReference type="AlphaFoldDB" id="A0A6A4IDQ5"/>
<evidence type="ECO:0000313" key="3">
    <source>
        <dbReference type="Proteomes" id="UP000799118"/>
    </source>
</evidence>
<feature type="domain" description="T6SS Phospholipase effector Tle1-like catalytic" evidence="1">
    <location>
        <begin position="17"/>
        <end position="297"/>
    </location>
</feature>
<organism evidence="2 3">
    <name type="scientific">Gymnopus androsaceus JB14</name>
    <dbReference type="NCBI Taxonomy" id="1447944"/>
    <lineage>
        <taxon>Eukaryota</taxon>
        <taxon>Fungi</taxon>
        <taxon>Dikarya</taxon>
        <taxon>Basidiomycota</taxon>
        <taxon>Agaricomycotina</taxon>
        <taxon>Agaricomycetes</taxon>
        <taxon>Agaricomycetidae</taxon>
        <taxon>Agaricales</taxon>
        <taxon>Marasmiineae</taxon>
        <taxon>Omphalotaceae</taxon>
        <taxon>Gymnopus</taxon>
    </lineage>
</organism>
<dbReference type="EMBL" id="ML769392">
    <property type="protein sequence ID" value="KAE9408130.1"/>
    <property type="molecule type" value="Genomic_DNA"/>
</dbReference>
<proteinExistence type="predicted"/>
<evidence type="ECO:0000259" key="1">
    <source>
        <dbReference type="Pfam" id="PF09994"/>
    </source>
</evidence>
<dbReference type="Proteomes" id="UP000799118">
    <property type="component" value="Unassembled WGS sequence"/>
</dbReference>
<dbReference type="InterPro" id="IPR018712">
    <property type="entry name" value="Tle1-like_cat"/>
</dbReference>
<accession>A0A6A4IDQ5</accession>
<keyword evidence="3" id="KW-1185">Reference proteome</keyword>
<dbReference type="PANTHER" id="PTHR33840">
    <property type="match status" value="1"/>
</dbReference>
<dbReference type="PANTHER" id="PTHR33840:SF1">
    <property type="entry name" value="TLE1 PHOSPHOLIPASE DOMAIN-CONTAINING PROTEIN"/>
    <property type="match status" value="1"/>
</dbReference>
<sequence length="390" mass="44146">MTEPEPQAYAPAKRVKKRIIVCCDGTWADGVTTVNRLSYTNALRLARTLHHEDYRTDPPTPQIVFYQSGIGSANNFYAEYVEGELSAFLWVIATNEHYRDDWRHARNQVFLFGFSRGAYTARMIAMFIGAIGILDRRDMDSFAGIFIAYQHLTKPKDEQEKLALQAQLAPWNSPDSPGIRRAYAEDKTFSVKCVGVFDTVGTLGLPEELTLQKPKLQRLYSFPDKLLGPHIERAYQALALNEDRSDFTCAKFEQKEEGRRKGQILRQVCWFTGCHSDIGGGYKQHDLADLTLTWMVAHIGDILAVDMEYLGSLPEPIAPCMSQPPHDPTTGIFALEITSQRPLPTEDNSITHETIHPSVLHQTKLYPKLAQDIRDHPNLIGKLLPLEEEM</sequence>
<protein>
    <recommendedName>
        <fullName evidence="1">T6SS Phospholipase effector Tle1-like catalytic domain-containing protein</fullName>
    </recommendedName>
</protein>